<dbReference type="Proteomes" id="UP000054279">
    <property type="component" value="Unassembled WGS sequence"/>
</dbReference>
<dbReference type="EMBL" id="KN837240">
    <property type="protein sequence ID" value="KIJ31568.1"/>
    <property type="molecule type" value="Genomic_DNA"/>
</dbReference>
<dbReference type="AlphaFoldDB" id="A0A0C9TNH6"/>
<gene>
    <name evidence="2" type="ORF">M422DRAFT_129380</name>
</gene>
<organism evidence="2 3">
    <name type="scientific">Sphaerobolus stellatus (strain SS14)</name>
    <dbReference type="NCBI Taxonomy" id="990650"/>
    <lineage>
        <taxon>Eukaryota</taxon>
        <taxon>Fungi</taxon>
        <taxon>Dikarya</taxon>
        <taxon>Basidiomycota</taxon>
        <taxon>Agaricomycotina</taxon>
        <taxon>Agaricomycetes</taxon>
        <taxon>Phallomycetidae</taxon>
        <taxon>Geastrales</taxon>
        <taxon>Sphaerobolaceae</taxon>
        <taxon>Sphaerobolus</taxon>
    </lineage>
</organism>
<evidence type="ECO:0000256" key="1">
    <source>
        <dbReference type="SAM" id="MobiDB-lite"/>
    </source>
</evidence>
<evidence type="ECO:0000313" key="2">
    <source>
        <dbReference type="EMBL" id="KIJ31568.1"/>
    </source>
</evidence>
<sequence length="161" mass="18260">PTMTHNPHNNIIPNFTAPEYANLLTQIVSDSCTIAQAAELLKLAWEANNDIEKEHWDCRIQAEAEHAAQDLRDRVATEKSKEAEMECELEEARQEDRKKYRHKHTSIPNHPPPRTPLVIPSPFTICTLTEGKHCPLWYFTNQGLQTAKTSAGTGDDDTIIF</sequence>
<evidence type="ECO:0000313" key="3">
    <source>
        <dbReference type="Proteomes" id="UP000054279"/>
    </source>
</evidence>
<name>A0A0C9TNH6_SPHS4</name>
<keyword evidence="3" id="KW-1185">Reference proteome</keyword>
<feature type="non-terminal residue" evidence="2">
    <location>
        <position position="161"/>
    </location>
</feature>
<dbReference type="HOGENOM" id="CLU_052398_3_1_1"/>
<feature type="non-terminal residue" evidence="2">
    <location>
        <position position="1"/>
    </location>
</feature>
<reference evidence="2 3" key="1">
    <citation type="submission" date="2014-06" db="EMBL/GenBank/DDBJ databases">
        <title>Evolutionary Origins and Diversification of the Mycorrhizal Mutualists.</title>
        <authorList>
            <consortium name="DOE Joint Genome Institute"/>
            <consortium name="Mycorrhizal Genomics Consortium"/>
            <person name="Kohler A."/>
            <person name="Kuo A."/>
            <person name="Nagy L.G."/>
            <person name="Floudas D."/>
            <person name="Copeland A."/>
            <person name="Barry K.W."/>
            <person name="Cichocki N."/>
            <person name="Veneault-Fourrey C."/>
            <person name="LaButti K."/>
            <person name="Lindquist E.A."/>
            <person name="Lipzen A."/>
            <person name="Lundell T."/>
            <person name="Morin E."/>
            <person name="Murat C."/>
            <person name="Riley R."/>
            <person name="Ohm R."/>
            <person name="Sun H."/>
            <person name="Tunlid A."/>
            <person name="Henrissat B."/>
            <person name="Grigoriev I.V."/>
            <person name="Hibbett D.S."/>
            <person name="Martin F."/>
        </authorList>
    </citation>
    <scope>NUCLEOTIDE SEQUENCE [LARGE SCALE GENOMIC DNA]</scope>
    <source>
        <strain evidence="2 3">SS14</strain>
    </source>
</reference>
<accession>A0A0C9TNH6</accession>
<protein>
    <submittedName>
        <fullName evidence="2">Uncharacterized protein</fullName>
    </submittedName>
</protein>
<proteinExistence type="predicted"/>
<dbReference type="OrthoDB" id="2672960at2759"/>
<feature type="region of interest" description="Disordered" evidence="1">
    <location>
        <begin position="78"/>
        <end position="97"/>
    </location>
</feature>